<protein>
    <submittedName>
        <fullName evidence="2">Uncharacterized protein</fullName>
    </submittedName>
</protein>
<evidence type="ECO:0000313" key="2">
    <source>
        <dbReference type="EMBL" id="KAH3721068.1"/>
    </source>
</evidence>
<name>A0A9D4HKR9_DREPO</name>
<gene>
    <name evidence="2" type="ORF">DPMN_063983</name>
</gene>
<proteinExistence type="predicted"/>
<sequence>MLKEITLPRLELMAAFVAACMVQHVTEAIPVKKEVCWSDSQIVLHRLKTGKPLKRFNANRVTEIKTLVPE</sequence>
<dbReference type="AlphaFoldDB" id="A0A9D4HKR9"/>
<comment type="caution">
    <text evidence="2">The sequence shown here is derived from an EMBL/GenBank/DDBJ whole genome shotgun (WGS) entry which is preliminary data.</text>
</comment>
<feature type="signal peptide" evidence="1">
    <location>
        <begin position="1"/>
        <end position="28"/>
    </location>
</feature>
<reference evidence="2" key="1">
    <citation type="journal article" date="2019" name="bioRxiv">
        <title>The Genome of the Zebra Mussel, Dreissena polymorpha: A Resource for Invasive Species Research.</title>
        <authorList>
            <person name="McCartney M.A."/>
            <person name="Auch B."/>
            <person name="Kono T."/>
            <person name="Mallez S."/>
            <person name="Zhang Y."/>
            <person name="Obille A."/>
            <person name="Becker A."/>
            <person name="Abrahante J.E."/>
            <person name="Garbe J."/>
            <person name="Badalamenti J.P."/>
            <person name="Herman A."/>
            <person name="Mangelson H."/>
            <person name="Liachko I."/>
            <person name="Sullivan S."/>
            <person name="Sone E.D."/>
            <person name="Koren S."/>
            <person name="Silverstein K.A.T."/>
            <person name="Beckman K.B."/>
            <person name="Gohl D.M."/>
        </authorList>
    </citation>
    <scope>NUCLEOTIDE SEQUENCE</scope>
    <source>
        <strain evidence="2">Duluth1</strain>
        <tissue evidence="2">Whole animal</tissue>
    </source>
</reference>
<evidence type="ECO:0000256" key="1">
    <source>
        <dbReference type="SAM" id="SignalP"/>
    </source>
</evidence>
<dbReference type="InterPro" id="IPR008042">
    <property type="entry name" value="Retrotrans_Pao"/>
</dbReference>
<dbReference type="Proteomes" id="UP000828390">
    <property type="component" value="Unassembled WGS sequence"/>
</dbReference>
<keyword evidence="1" id="KW-0732">Signal</keyword>
<dbReference type="Pfam" id="PF05380">
    <property type="entry name" value="Peptidase_A17"/>
    <property type="match status" value="1"/>
</dbReference>
<keyword evidence="3" id="KW-1185">Reference proteome</keyword>
<dbReference type="EMBL" id="JAIWYP010000013">
    <property type="protein sequence ID" value="KAH3721068.1"/>
    <property type="molecule type" value="Genomic_DNA"/>
</dbReference>
<reference evidence="2" key="2">
    <citation type="submission" date="2020-11" db="EMBL/GenBank/DDBJ databases">
        <authorList>
            <person name="McCartney M.A."/>
            <person name="Auch B."/>
            <person name="Kono T."/>
            <person name="Mallez S."/>
            <person name="Becker A."/>
            <person name="Gohl D.M."/>
            <person name="Silverstein K.A.T."/>
            <person name="Koren S."/>
            <person name="Bechman K.B."/>
            <person name="Herman A."/>
            <person name="Abrahante J.E."/>
            <person name="Garbe J."/>
        </authorList>
    </citation>
    <scope>NUCLEOTIDE SEQUENCE</scope>
    <source>
        <strain evidence="2">Duluth1</strain>
        <tissue evidence="2">Whole animal</tissue>
    </source>
</reference>
<organism evidence="2 3">
    <name type="scientific">Dreissena polymorpha</name>
    <name type="common">Zebra mussel</name>
    <name type="synonym">Mytilus polymorpha</name>
    <dbReference type="NCBI Taxonomy" id="45954"/>
    <lineage>
        <taxon>Eukaryota</taxon>
        <taxon>Metazoa</taxon>
        <taxon>Spiralia</taxon>
        <taxon>Lophotrochozoa</taxon>
        <taxon>Mollusca</taxon>
        <taxon>Bivalvia</taxon>
        <taxon>Autobranchia</taxon>
        <taxon>Heteroconchia</taxon>
        <taxon>Euheterodonta</taxon>
        <taxon>Imparidentia</taxon>
        <taxon>Neoheterodontei</taxon>
        <taxon>Myida</taxon>
        <taxon>Dreissenoidea</taxon>
        <taxon>Dreissenidae</taxon>
        <taxon>Dreissena</taxon>
    </lineage>
</organism>
<feature type="chain" id="PRO_5039085477" evidence="1">
    <location>
        <begin position="29"/>
        <end position="70"/>
    </location>
</feature>
<evidence type="ECO:0000313" key="3">
    <source>
        <dbReference type="Proteomes" id="UP000828390"/>
    </source>
</evidence>
<accession>A0A9D4HKR9</accession>